<sequence length="110" mass="12560">MIKGMDVILLKKEKISNDPFGKEIYQEKKIKVSNVLIAPSSNDDIVTSTDLTGKKAVYTLAIPKGDKNVWEDNTVIFFGKEWHVLGFSIEGIEENIPLSWNKKIMVERYE</sequence>
<reference evidence="1" key="1">
    <citation type="journal article" date="2021" name="Proc. Natl. Acad. Sci. U.S.A.">
        <title>A Catalog of Tens of Thousands of Viruses from Human Metagenomes Reveals Hidden Associations with Chronic Diseases.</title>
        <authorList>
            <person name="Tisza M.J."/>
            <person name="Buck C.B."/>
        </authorList>
    </citation>
    <scope>NUCLEOTIDE SEQUENCE</scope>
    <source>
        <strain evidence="1">CtJj91</strain>
    </source>
</reference>
<proteinExistence type="predicted"/>
<protein>
    <submittedName>
        <fullName evidence="1">Minor capsid protein</fullName>
    </submittedName>
</protein>
<evidence type="ECO:0000313" key="1">
    <source>
        <dbReference type="EMBL" id="DAF55947.1"/>
    </source>
</evidence>
<accession>A0A8S5SYT9</accession>
<organism evidence="1">
    <name type="scientific">Siphoviridae sp. ctJj91</name>
    <dbReference type="NCBI Taxonomy" id="2827838"/>
    <lineage>
        <taxon>Viruses</taxon>
        <taxon>Duplodnaviria</taxon>
        <taxon>Heunggongvirae</taxon>
        <taxon>Uroviricota</taxon>
        <taxon>Caudoviricetes</taxon>
    </lineage>
</organism>
<name>A0A8S5SYT9_9CAUD</name>
<dbReference type="EMBL" id="BK032704">
    <property type="protein sequence ID" value="DAF55947.1"/>
    <property type="molecule type" value="Genomic_DNA"/>
</dbReference>